<dbReference type="HOGENOM" id="CLU_935244_0_0_1"/>
<dbReference type="Proteomes" id="UP000000600">
    <property type="component" value="Unassembled WGS sequence"/>
</dbReference>
<protein>
    <submittedName>
        <fullName evidence="2">Uncharacterized protein</fullName>
    </submittedName>
</protein>
<feature type="coiled-coil region" evidence="1">
    <location>
        <begin position="47"/>
        <end position="113"/>
    </location>
</feature>
<reference evidence="2 3" key="1">
    <citation type="journal article" date="2006" name="Nature">
        <title>Global trends of whole-genome duplications revealed by the ciliate Paramecium tetraurelia.</title>
        <authorList>
            <consortium name="Genoscope"/>
            <person name="Aury J.-M."/>
            <person name="Jaillon O."/>
            <person name="Duret L."/>
            <person name="Noel B."/>
            <person name="Jubin C."/>
            <person name="Porcel B.M."/>
            <person name="Segurens B."/>
            <person name="Daubin V."/>
            <person name="Anthouard V."/>
            <person name="Aiach N."/>
            <person name="Arnaiz O."/>
            <person name="Billaut A."/>
            <person name="Beisson J."/>
            <person name="Blanc I."/>
            <person name="Bouhouche K."/>
            <person name="Camara F."/>
            <person name="Duharcourt S."/>
            <person name="Guigo R."/>
            <person name="Gogendeau D."/>
            <person name="Katinka M."/>
            <person name="Keller A.-M."/>
            <person name="Kissmehl R."/>
            <person name="Klotz C."/>
            <person name="Koll F."/>
            <person name="Le Moue A."/>
            <person name="Lepere C."/>
            <person name="Malinsky S."/>
            <person name="Nowacki M."/>
            <person name="Nowak J.K."/>
            <person name="Plattner H."/>
            <person name="Poulain J."/>
            <person name="Ruiz F."/>
            <person name="Serrano V."/>
            <person name="Zagulski M."/>
            <person name="Dessen P."/>
            <person name="Betermier M."/>
            <person name="Weissenbach J."/>
            <person name="Scarpelli C."/>
            <person name="Schachter V."/>
            <person name="Sperling L."/>
            <person name="Meyer E."/>
            <person name="Cohen J."/>
            <person name="Wincker P."/>
        </authorList>
    </citation>
    <scope>NUCLEOTIDE SEQUENCE [LARGE SCALE GENOMIC DNA]</scope>
    <source>
        <strain evidence="2 3">Stock d4-2</strain>
    </source>
</reference>
<feature type="coiled-coil region" evidence="1">
    <location>
        <begin position="166"/>
        <end position="257"/>
    </location>
</feature>
<evidence type="ECO:0000256" key="1">
    <source>
        <dbReference type="SAM" id="Coils"/>
    </source>
</evidence>
<keyword evidence="3" id="KW-1185">Reference proteome</keyword>
<keyword evidence="1" id="KW-0175">Coiled coil</keyword>
<dbReference type="EMBL" id="CT868074">
    <property type="protein sequence ID" value="CAK69947.1"/>
    <property type="molecule type" value="Genomic_DNA"/>
</dbReference>
<accession>A0CGN0</accession>
<gene>
    <name evidence="2" type="ORF">GSPATT00007387001</name>
</gene>
<dbReference type="OMA" id="QEYKECH"/>
<evidence type="ECO:0000313" key="3">
    <source>
        <dbReference type="Proteomes" id="UP000000600"/>
    </source>
</evidence>
<sequence length="307" mass="37409">MASQFISSHETLRISEMKFIEQEQYYINLIREQREKMELLKNEFLKKDQVIIDMQSQLNELQEENEQLKEMYQKSVQKKEQEVYRINKLQQEKDNLIIDMIELKDMIEHLRQENDTMSTMCIRNEDQQRQSQDQLILLGEENSRLKTEIQKLDEILFQCEPLRVENEKLKEKLKYYKLEKRKLHQDMKQSKQEINKQIEEFKFIITKDFQNEMERLQEYKECHLQLNQKLQDLEEQCLSLTDENNQLKSEIQSLYKKEESDIKIKSEIDRVRQDLMSVRQKETQKLYELFNGIMGLSSLANSREKIY</sequence>
<dbReference type="OrthoDB" id="303233at2759"/>
<dbReference type="InParanoid" id="A0CGN0"/>
<dbReference type="RefSeq" id="XP_001437344.1">
    <property type="nucleotide sequence ID" value="XM_001437307.1"/>
</dbReference>
<evidence type="ECO:0000313" key="2">
    <source>
        <dbReference type="EMBL" id="CAK69947.1"/>
    </source>
</evidence>
<organism evidence="2 3">
    <name type="scientific">Paramecium tetraurelia</name>
    <dbReference type="NCBI Taxonomy" id="5888"/>
    <lineage>
        <taxon>Eukaryota</taxon>
        <taxon>Sar</taxon>
        <taxon>Alveolata</taxon>
        <taxon>Ciliophora</taxon>
        <taxon>Intramacronucleata</taxon>
        <taxon>Oligohymenophorea</taxon>
        <taxon>Peniculida</taxon>
        <taxon>Parameciidae</taxon>
        <taxon>Paramecium</taxon>
    </lineage>
</organism>
<dbReference type="GeneID" id="5023129"/>
<proteinExistence type="predicted"/>
<dbReference type="AlphaFoldDB" id="A0CGN0"/>
<dbReference type="KEGG" id="ptm:GSPATT00007387001"/>
<name>A0CGN0_PARTE</name>